<evidence type="ECO:0000313" key="9">
    <source>
        <dbReference type="Proteomes" id="UP000024942"/>
    </source>
</evidence>
<name>A0A059G906_9PROT</name>
<feature type="compositionally biased region" description="Basic and acidic residues" evidence="6">
    <location>
        <begin position="384"/>
        <end position="397"/>
    </location>
</feature>
<feature type="transmembrane region" description="Helical" evidence="7">
    <location>
        <begin position="20"/>
        <end position="53"/>
    </location>
</feature>
<proteinExistence type="inferred from homology"/>
<dbReference type="EMBL" id="ARYL01000010">
    <property type="protein sequence ID" value="KDA02933.1"/>
    <property type="molecule type" value="Genomic_DNA"/>
</dbReference>
<evidence type="ECO:0000256" key="2">
    <source>
        <dbReference type="ARBA" id="ARBA00009773"/>
    </source>
</evidence>
<dbReference type="InterPro" id="IPR002549">
    <property type="entry name" value="AI-2E-like"/>
</dbReference>
<evidence type="ECO:0008006" key="10">
    <source>
        <dbReference type="Google" id="ProtNLM"/>
    </source>
</evidence>
<feature type="transmembrane region" description="Helical" evidence="7">
    <location>
        <begin position="309"/>
        <end position="331"/>
    </location>
</feature>
<evidence type="ECO:0000256" key="4">
    <source>
        <dbReference type="ARBA" id="ARBA00022989"/>
    </source>
</evidence>
<dbReference type="GO" id="GO:0055085">
    <property type="term" value="P:transmembrane transport"/>
    <property type="evidence" value="ECO:0007669"/>
    <property type="project" value="TreeGrafter"/>
</dbReference>
<accession>A0A059G906</accession>
<feature type="transmembrane region" description="Helical" evidence="7">
    <location>
        <begin position="161"/>
        <end position="183"/>
    </location>
</feature>
<evidence type="ECO:0000256" key="5">
    <source>
        <dbReference type="ARBA" id="ARBA00023136"/>
    </source>
</evidence>
<keyword evidence="4 7" id="KW-1133">Transmembrane helix</keyword>
<keyword evidence="9" id="KW-1185">Reference proteome</keyword>
<dbReference type="Pfam" id="PF01594">
    <property type="entry name" value="AI-2E_transport"/>
    <property type="match status" value="1"/>
</dbReference>
<dbReference type="eggNOG" id="COG0628">
    <property type="taxonomic scope" value="Bacteria"/>
</dbReference>
<comment type="subcellular location">
    <subcellularLocation>
        <location evidence="1">Membrane</location>
        <topology evidence="1">Multi-pass membrane protein</topology>
    </subcellularLocation>
</comment>
<feature type="transmembrane region" description="Helical" evidence="7">
    <location>
        <begin position="267"/>
        <end position="289"/>
    </location>
</feature>
<organism evidence="8 9">
    <name type="scientific">Hyphomonas oceanitis SCH89</name>
    <dbReference type="NCBI Taxonomy" id="1280953"/>
    <lineage>
        <taxon>Bacteria</taxon>
        <taxon>Pseudomonadati</taxon>
        <taxon>Pseudomonadota</taxon>
        <taxon>Alphaproteobacteria</taxon>
        <taxon>Hyphomonadales</taxon>
        <taxon>Hyphomonadaceae</taxon>
        <taxon>Hyphomonas</taxon>
    </lineage>
</organism>
<protein>
    <recommendedName>
        <fullName evidence="10">AI-2E family transporter</fullName>
    </recommendedName>
</protein>
<dbReference type="PANTHER" id="PTHR21716">
    <property type="entry name" value="TRANSMEMBRANE PROTEIN"/>
    <property type="match status" value="1"/>
</dbReference>
<feature type="transmembrane region" description="Helical" evidence="7">
    <location>
        <begin position="212"/>
        <end position="235"/>
    </location>
</feature>
<dbReference type="RefSeq" id="WP_051624655.1">
    <property type="nucleotide sequence ID" value="NZ_ARYL01000010.1"/>
</dbReference>
<dbReference type="STRING" id="1280953.HOC_08307"/>
<feature type="transmembrane region" description="Helical" evidence="7">
    <location>
        <begin position="65"/>
        <end position="91"/>
    </location>
</feature>
<evidence type="ECO:0000256" key="6">
    <source>
        <dbReference type="SAM" id="MobiDB-lite"/>
    </source>
</evidence>
<dbReference type="GO" id="GO:0016020">
    <property type="term" value="C:membrane"/>
    <property type="evidence" value="ECO:0007669"/>
    <property type="project" value="UniProtKB-SubCell"/>
</dbReference>
<dbReference type="PATRIC" id="fig|1280953.3.peg.1679"/>
<keyword evidence="3 7" id="KW-0812">Transmembrane</keyword>
<dbReference type="Proteomes" id="UP000024942">
    <property type="component" value="Unassembled WGS sequence"/>
</dbReference>
<evidence type="ECO:0000256" key="3">
    <source>
        <dbReference type="ARBA" id="ARBA00022692"/>
    </source>
</evidence>
<feature type="transmembrane region" description="Helical" evidence="7">
    <location>
        <begin position="241"/>
        <end position="260"/>
    </location>
</feature>
<feature type="region of interest" description="Disordered" evidence="6">
    <location>
        <begin position="384"/>
        <end position="411"/>
    </location>
</feature>
<sequence length="411" mass="44334">MTSQSSASTDETKRAPATHSWALVGIFWIMALSTLTVAQGLIVPIVTAMMLALIFSPVRRALGRIGIPSGVSAALILLALLGFVGTLGYFVSGAASHRLADAPQMIEDASDKLKELTGTVQPVMDATEQIEHIASKEPAKDTVTIREPGFMAGFTDKMPVVAGQMIICLTLAFFLIASGDLFYEKLVQVMPTLKDKRRALAVARAIENQLSVYLLTITLINMGLGVAIGLAMWALGMPDPLLFGLAGFLLNYIPYIGAMAGVGISFIVALVTFDSASAALLPAFIYWGLTSFEGQFVTPVMVGRRLRLNAVVVFVSFALWAWLWSFMGMLLSTPMLLTMKVVSDNVPGMSSFGKFLADRDDLSRSDRRILKFIFRRDVPLAKRKVTKDAETAAKEKPASANSEADTAPQTA</sequence>
<dbReference type="OrthoDB" id="9799225at2"/>
<evidence type="ECO:0000313" key="8">
    <source>
        <dbReference type="EMBL" id="KDA02933.1"/>
    </source>
</evidence>
<comment type="caution">
    <text evidence="8">The sequence shown here is derived from an EMBL/GenBank/DDBJ whole genome shotgun (WGS) entry which is preliminary data.</text>
</comment>
<keyword evidence="5 7" id="KW-0472">Membrane</keyword>
<comment type="similarity">
    <text evidence="2">Belongs to the autoinducer-2 exporter (AI-2E) (TC 2.A.86) family.</text>
</comment>
<dbReference type="AlphaFoldDB" id="A0A059G906"/>
<dbReference type="PANTHER" id="PTHR21716:SF16">
    <property type="entry name" value="BLL1467 PROTEIN"/>
    <property type="match status" value="1"/>
</dbReference>
<evidence type="ECO:0000256" key="1">
    <source>
        <dbReference type="ARBA" id="ARBA00004141"/>
    </source>
</evidence>
<feature type="compositionally biased region" description="Polar residues" evidence="6">
    <location>
        <begin position="399"/>
        <end position="411"/>
    </location>
</feature>
<reference evidence="8 9" key="1">
    <citation type="journal article" date="2014" name="Antonie Van Leeuwenhoek">
        <title>Hyphomonas beringensis sp. nov. and Hyphomonas chukchiensis sp. nov., isolated from surface seawater of the Bering Sea and Chukchi Sea.</title>
        <authorList>
            <person name="Li C."/>
            <person name="Lai Q."/>
            <person name="Li G."/>
            <person name="Dong C."/>
            <person name="Wang J."/>
            <person name="Liao Y."/>
            <person name="Shao Z."/>
        </authorList>
    </citation>
    <scope>NUCLEOTIDE SEQUENCE [LARGE SCALE GENOMIC DNA]</scope>
    <source>
        <strain evidence="8 9">SCH89</strain>
    </source>
</reference>
<gene>
    <name evidence="8" type="ORF">HOC_08307</name>
</gene>
<evidence type="ECO:0000256" key="7">
    <source>
        <dbReference type="SAM" id="Phobius"/>
    </source>
</evidence>